<organism evidence="2 3">
    <name type="scientific">Seonamhaeicola aphaedonensis</name>
    <dbReference type="NCBI Taxonomy" id="1461338"/>
    <lineage>
        <taxon>Bacteria</taxon>
        <taxon>Pseudomonadati</taxon>
        <taxon>Bacteroidota</taxon>
        <taxon>Flavobacteriia</taxon>
        <taxon>Flavobacteriales</taxon>
        <taxon>Flavobacteriaceae</taxon>
    </lineage>
</organism>
<keyword evidence="1" id="KW-0472">Membrane</keyword>
<gene>
    <name evidence="2" type="ORF">DFQ02_106259</name>
</gene>
<evidence type="ECO:0000313" key="2">
    <source>
        <dbReference type="EMBL" id="RED47630.1"/>
    </source>
</evidence>
<accession>A0A3D9HDT0</accession>
<proteinExistence type="predicted"/>
<comment type="caution">
    <text evidence="2">The sequence shown here is derived from an EMBL/GenBank/DDBJ whole genome shotgun (WGS) entry which is preliminary data.</text>
</comment>
<evidence type="ECO:0000313" key="3">
    <source>
        <dbReference type="Proteomes" id="UP000256629"/>
    </source>
</evidence>
<dbReference type="AlphaFoldDB" id="A0A3D9HDT0"/>
<reference evidence="2 3" key="1">
    <citation type="submission" date="2018-07" db="EMBL/GenBank/DDBJ databases">
        <title>Genomic Encyclopedia of Type Strains, Phase III (KMG-III): the genomes of soil and plant-associated and newly described type strains.</title>
        <authorList>
            <person name="Whitman W."/>
        </authorList>
    </citation>
    <scope>NUCLEOTIDE SEQUENCE [LARGE SCALE GENOMIC DNA]</scope>
    <source>
        <strain evidence="2 3">CECT 8487</strain>
    </source>
</reference>
<dbReference type="RefSeq" id="WP_116524592.1">
    <property type="nucleotide sequence ID" value="NZ_QRDX01000006.1"/>
</dbReference>
<protein>
    <submittedName>
        <fullName evidence="2">Uncharacterized protein</fullName>
    </submittedName>
</protein>
<keyword evidence="1" id="KW-1133">Transmembrane helix</keyword>
<name>A0A3D9HDT0_9FLAO</name>
<dbReference type="EMBL" id="QRDX01000006">
    <property type="protein sequence ID" value="RED47630.1"/>
    <property type="molecule type" value="Genomic_DNA"/>
</dbReference>
<dbReference type="Proteomes" id="UP000256629">
    <property type="component" value="Unassembled WGS sequence"/>
</dbReference>
<sequence length="182" mass="21271">MTDNQIQNWIKILSQSNSEYFLLKKKLSLDSDLEEQAKVLSENLDIDYLEKELGLVVRFLSKNKNANIIKLSIKGNEVVNVGGWVKYNEKEKSKKRSQKIKEELKYWAGIVIPFCMLLIAFWKFKTETKDMKNNIVQELQDTQKIEQQELKSNIQILSKRVDSVSLTIEQMTDTLNKPNEKN</sequence>
<keyword evidence="1" id="KW-0812">Transmembrane</keyword>
<keyword evidence="3" id="KW-1185">Reference proteome</keyword>
<evidence type="ECO:0000256" key="1">
    <source>
        <dbReference type="SAM" id="Phobius"/>
    </source>
</evidence>
<feature type="transmembrane region" description="Helical" evidence="1">
    <location>
        <begin position="104"/>
        <end position="124"/>
    </location>
</feature>